<dbReference type="RefSeq" id="WP_377944206.1">
    <property type="nucleotide sequence ID" value="NZ_JBHUCX010000048.1"/>
</dbReference>
<protein>
    <submittedName>
        <fullName evidence="1">Uncharacterized protein</fullName>
    </submittedName>
</protein>
<evidence type="ECO:0000313" key="1">
    <source>
        <dbReference type="EMBL" id="MFD1676308.1"/>
    </source>
</evidence>
<comment type="caution">
    <text evidence="1">The sequence shown here is derived from an EMBL/GenBank/DDBJ whole genome shotgun (WGS) entry which is preliminary data.</text>
</comment>
<dbReference type="Proteomes" id="UP001597079">
    <property type="component" value="Unassembled WGS sequence"/>
</dbReference>
<feature type="non-terminal residue" evidence="1">
    <location>
        <position position="1"/>
    </location>
</feature>
<keyword evidence="2" id="KW-1185">Reference proteome</keyword>
<dbReference type="EMBL" id="JBHUCX010000048">
    <property type="protein sequence ID" value="MFD1676308.1"/>
    <property type="molecule type" value="Genomic_DNA"/>
</dbReference>
<name>A0ABW4JL73_9BACL</name>
<evidence type="ECO:0000313" key="2">
    <source>
        <dbReference type="Proteomes" id="UP001597079"/>
    </source>
</evidence>
<organism evidence="1 2">
    <name type="scientific">Alicyclobacillus fodiniaquatilis</name>
    <dbReference type="NCBI Taxonomy" id="1661150"/>
    <lineage>
        <taxon>Bacteria</taxon>
        <taxon>Bacillati</taxon>
        <taxon>Bacillota</taxon>
        <taxon>Bacilli</taxon>
        <taxon>Bacillales</taxon>
        <taxon>Alicyclobacillaceae</taxon>
        <taxon>Alicyclobacillus</taxon>
    </lineage>
</organism>
<sequence length="62" mass="7068">SEDVVLDKLILAIRGAPFQLFTPVYEDTIVEIRDKYFGYRKCLLSKTGFGSMFLLELLSGCF</sequence>
<accession>A0ABW4JL73</accession>
<reference evidence="2" key="1">
    <citation type="journal article" date="2019" name="Int. J. Syst. Evol. Microbiol.">
        <title>The Global Catalogue of Microorganisms (GCM) 10K type strain sequencing project: providing services to taxonomists for standard genome sequencing and annotation.</title>
        <authorList>
            <consortium name="The Broad Institute Genomics Platform"/>
            <consortium name="The Broad Institute Genome Sequencing Center for Infectious Disease"/>
            <person name="Wu L."/>
            <person name="Ma J."/>
        </authorList>
    </citation>
    <scope>NUCLEOTIDE SEQUENCE [LARGE SCALE GENOMIC DNA]</scope>
    <source>
        <strain evidence="2">CGMCC 1.12286</strain>
    </source>
</reference>
<gene>
    <name evidence="1" type="ORF">ACFSB2_16515</name>
</gene>
<proteinExistence type="predicted"/>